<protein>
    <submittedName>
        <fullName evidence="1">Uncharacterized protein</fullName>
    </submittedName>
</protein>
<proteinExistence type="predicted"/>
<dbReference type="RefSeq" id="WP_024160917.1">
    <property type="nucleotide sequence ID" value="NZ_CP134207.1"/>
</dbReference>
<gene>
    <name evidence="1" type="ORF">RHP80_16000</name>
</gene>
<accession>A0AB38Z1J4</accession>
<organism evidence="1 2">
    <name type="scientific">Acinetobacter soli</name>
    <dbReference type="NCBI Taxonomy" id="487316"/>
    <lineage>
        <taxon>Bacteria</taxon>
        <taxon>Pseudomonadati</taxon>
        <taxon>Pseudomonadota</taxon>
        <taxon>Gammaproteobacteria</taxon>
        <taxon>Moraxellales</taxon>
        <taxon>Moraxellaceae</taxon>
        <taxon>Acinetobacter</taxon>
    </lineage>
</organism>
<evidence type="ECO:0000313" key="1">
    <source>
        <dbReference type="EMBL" id="WND07344.1"/>
    </source>
</evidence>
<keyword evidence="1" id="KW-0614">Plasmid</keyword>
<dbReference type="EMBL" id="CP134207">
    <property type="protein sequence ID" value="WND07344.1"/>
    <property type="molecule type" value="Genomic_DNA"/>
</dbReference>
<dbReference type="AlphaFoldDB" id="A0AB38Z1J4"/>
<evidence type="ECO:0000313" key="2">
    <source>
        <dbReference type="Proteomes" id="UP001256400"/>
    </source>
</evidence>
<geneLocation type="plasmid" evidence="1 2">
    <name>unnamed1</name>
</geneLocation>
<reference evidence="1" key="1">
    <citation type="submission" date="2023-09" db="EMBL/GenBank/DDBJ databases">
        <title>Acinetobacter soli.</title>
        <authorList>
            <person name="Kim B."/>
            <person name="Kim D."/>
            <person name="Park D."/>
        </authorList>
    </citation>
    <scope>NUCLEOTIDE SEQUENCE</scope>
    <source>
        <strain evidence="1">2023.05</strain>
        <plasmid evidence="1">unnamed1</plasmid>
    </source>
</reference>
<dbReference type="Proteomes" id="UP001256400">
    <property type="component" value="Plasmid unnamed1"/>
</dbReference>
<name>A0AB38Z1J4_9GAMM</name>
<sequence>MRQYVPLPLLAHRLKLGADMNKATTVERLEKLIELVIEVIPDESFDFDIWRDYDASHTEQHTDFFSGFTTEELLDKNIVGCLIGWATSVEYFQNLGFNFHGSVGPIFMYEKILSNEELKDAPVVTVPVVYQWKAVREFFGITQEDALVMFSYDNYDQAKIDKDTMIRFIERIIQKYK</sequence>